<comment type="similarity">
    <text evidence="2 6">Belongs to the class-I pyridoxal-phosphate-dependent aminotransferase family.</text>
</comment>
<geneLocation type="plasmid" evidence="8 9">
    <name>unnamed1</name>
</geneLocation>
<evidence type="ECO:0000256" key="6">
    <source>
        <dbReference type="RuleBase" id="RU000481"/>
    </source>
</evidence>
<dbReference type="GO" id="GO:0006520">
    <property type="term" value="P:amino acid metabolic process"/>
    <property type="evidence" value="ECO:0007669"/>
    <property type="project" value="InterPro"/>
</dbReference>
<evidence type="ECO:0000259" key="7">
    <source>
        <dbReference type="Pfam" id="PF00155"/>
    </source>
</evidence>
<dbReference type="PANTHER" id="PTHR46383">
    <property type="entry name" value="ASPARTATE AMINOTRANSFERASE"/>
    <property type="match status" value="1"/>
</dbReference>
<evidence type="ECO:0000256" key="4">
    <source>
        <dbReference type="ARBA" id="ARBA00022679"/>
    </source>
</evidence>
<keyword evidence="8" id="KW-0614">Plasmid</keyword>
<feature type="domain" description="Aminotransferase class I/classII large" evidence="7">
    <location>
        <begin position="3"/>
        <end position="282"/>
    </location>
</feature>
<dbReference type="Gene3D" id="3.40.640.10">
    <property type="entry name" value="Type I PLP-dependent aspartate aminotransferase-like (Major domain)"/>
    <property type="match status" value="1"/>
</dbReference>
<name>A0AAU7NP49_9GAMM</name>
<organism evidence="8 9">
    <name type="scientific">Methylomarinum roseum</name>
    <dbReference type="NCBI Taxonomy" id="3067653"/>
    <lineage>
        <taxon>Bacteria</taxon>
        <taxon>Pseudomonadati</taxon>
        <taxon>Pseudomonadota</taxon>
        <taxon>Gammaproteobacteria</taxon>
        <taxon>Methylococcales</taxon>
        <taxon>Methylococcaceae</taxon>
        <taxon>Methylomarinum</taxon>
    </lineage>
</organism>
<sequence length="293" mass="32410">MAAVGIAMTFLIKPGDRVVIHEPVWPNITNAARVRYAEIDIVSLKLKNDGSFLLDIDALHEKLKGARLFFLNSPNNPSGWVASEGDLKKILAICRETNTWIVADEVYSRLIYNGSPCAPSILSVAHPNDRVIVCNSFSKTWAMTGWRIGWLVVPKGLRDTFCDITEITHSAVSQFIQYGALAALSDSDFIEEFRTFCDQGRQIAVESLNAINGIEFIAPPGAFYAFFKVPGVKDSLQFSLDLLKTQRVAVAPGIGFGQSGEGFIRICFAQQIDELREAMDRLSRGILTHVSRI</sequence>
<dbReference type="RefSeq" id="WP_349431000.1">
    <property type="nucleotide sequence ID" value="NZ_CP157742.1"/>
</dbReference>
<dbReference type="SUPFAM" id="SSF53383">
    <property type="entry name" value="PLP-dependent transferases"/>
    <property type="match status" value="1"/>
</dbReference>
<dbReference type="Proteomes" id="UP001225378">
    <property type="component" value="Plasmid unnamed1"/>
</dbReference>
<keyword evidence="9" id="KW-1185">Reference proteome</keyword>
<protein>
    <recommendedName>
        <fullName evidence="6">Aminotransferase</fullName>
        <ecNumber evidence="6">2.6.1.-</ecNumber>
    </recommendedName>
</protein>
<gene>
    <name evidence="8" type="ORF">Q9L42_000115</name>
</gene>
<dbReference type="InterPro" id="IPR004838">
    <property type="entry name" value="NHTrfase_class1_PyrdxlP-BS"/>
</dbReference>
<dbReference type="InterPro" id="IPR015421">
    <property type="entry name" value="PyrdxlP-dep_Trfase_major"/>
</dbReference>
<dbReference type="Gene3D" id="3.90.1150.10">
    <property type="entry name" value="Aspartate Aminotransferase, domain 1"/>
    <property type="match status" value="1"/>
</dbReference>
<dbReference type="InterPro" id="IPR015424">
    <property type="entry name" value="PyrdxlP-dep_Trfase"/>
</dbReference>
<keyword evidence="4 6" id="KW-0808">Transferase</keyword>
<dbReference type="InterPro" id="IPR050596">
    <property type="entry name" value="AspAT/PAT-like"/>
</dbReference>
<keyword evidence="3 6" id="KW-0032">Aminotransferase</keyword>
<dbReference type="GO" id="GO:0030170">
    <property type="term" value="F:pyridoxal phosphate binding"/>
    <property type="evidence" value="ECO:0007669"/>
    <property type="project" value="InterPro"/>
</dbReference>
<dbReference type="EC" id="2.6.1.-" evidence="6"/>
<evidence type="ECO:0000256" key="3">
    <source>
        <dbReference type="ARBA" id="ARBA00022576"/>
    </source>
</evidence>
<dbReference type="PROSITE" id="PS00105">
    <property type="entry name" value="AA_TRANSFER_CLASS_1"/>
    <property type="match status" value="1"/>
</dbReference>
<evidence type="ECO:0000256" key="2">
    <source>
        <dbReference type="ARBA" id="ARBA00007441"/>
    </source>
</evidence>
<dbReference type="Pfam" id="PF00155">
    <property type="entry name" value="Aminotran_1_2"/>
    <property type="match status" value="1"/>
</dbReference>
<dbReference type="EMBL" id="CP157742">
    <property type="protein sequence ID" value="XBS18736.1"/>
    <property type="molecule type" value="Genomic_DNA"/>
</dbReference>
<accession>A0AAU7NP49</accession>
<evidence type="ECO:0000256" key="5">
    <source>
        <dbReference type="ARBA" id="ARBA00022898"/>
    </source>
</evidence>
<dbReference type="InterPro" id="IPR004839">
    <property type="entry name" value="Aminotransferase_I/II_large"/>
</dbReference>
<evidence type="ECO:0000313" key="8">
    <source>
        <dbReference type="EMBL" id="XBS18736.1"/>
    </source>
</evidence>
<dbReference type="KEGG" id="mech:Q9L42_000115"/>
<evidence type="ECO:0000313" key="9">
    <source>
        <dbReference type="Proteomes" id="UP001225378"/>
    </source>
</evidence>
<dbReference type="GO" id="GO:0008483">
    <property type="term" value="F:transaminase activity"/>
    <property type="evidence" value="ECO:0007669"/>
    <property type="project" value="UniProtKB-KW"/>
</dbReference>
<proteinExistence type="inferred from homology"/>
<comment type="cofactor">
    <cofactor evidence="1 6">
        <name>pyridoxal 5'-phosphate</name>
        <dbReference type="ChEBI" id="CHEBI:597326"/>
    </cofactor>
</comment>
<evidence type="ECO:0000256" key="1">
    <source>
        <dbReference type="ARBA" id="ARBA00001933"/>
    </source>
</evidence>
<keyword evidence="5" id="KW-0663">Pyridoxal phosphate</keyword>
<reference evidence="8 9" key="1">
    <citation type="journal article" date="2024" name="Microbiology">
        <title>Methylomarinum rosea sp. nov., a novel halophilic methanotrophic bacterium from the hypersaline Lake Elton.</title>
        <authorList>
            <person name="Suleimanov R.Z."/>
            <person name="Oshkin I.Y."/>
            <person name="Danilova O.V."/>
            <person name="Suzina N.E."/>
            <person name="Dedysh S.N."/>
        </authorList>
    </citation>
    <scope>NUCLEOTIDE SEQUENCE [LARGE SCALE GENOMIC DNA]</scope>
    <source>
        <strain evidence="8 9">Ch1-1</strain>
        <plasmid evidence="9">unnamed1</plasmid>
    </source>
</reference>
<dbReference type="CDD" id="cd00609">
    <property type="entry name" value="AAT_like"/>
    <property type="match status" value="1"/>
</dbReference>
<dbReference type="AlphaFoldDB" id="A0AAU7NP49"/>
<dbReference type="InterPro" id="IPR015422">
    <property type="entry name" value="PyrdxlP-dep_Trfase_small"/>
</dbReference>